<evidence type="ECO:0000256" key="8">
    <source>
        <dbReference type="ARBA" id="ARBA00023163"/>
    </source>
</evidence>
<comment type="similarity">
    <text evidence="1">Belongs to the sigma-54 factor family.</text>
</comment>
<evidence type="ECO:0000256" key="5">
    <source>
        <dbReference type="ARBA" id="ARBA00023015"/>
    </source>
</evidence>
<feature type="domain" description="RNA polymerase sigma factor 54 core-binding" evidence="10">
    <location>
        <begin position="70"/>
        <end position="248"/>
    </location>
</feature>
<dbReference type="Pfam" id="PF04552">
    <property type="entry name" value="Sigma54_DBD"/>
    <property type="match status" value="1"/>
</dbReference>
<protein>
    <submittedName>
        <fullName evidence="11">RNA polymerase factor sigma-54</fullName>
    </submittedName>
</protein>
<dbReference type="Pfam" id="PF00309">
    <property type="entry name" value="Sigma54_AID"/>
    <property type="match status" value="1"/>
</dbReference>
<evidence type="ECO:0000256" key="1">
    <source>
        <dbReference type="ARBA" id="ARBA00008798"/>
    </source>
</evidence>
<organism evidence="11 12">
    <name type="scientific">Chungangia koreensis</name>
    <dbReference type="NCBI Taxonomy" id="752657"/>
    <lineage>
        <taxon>Bacteria</taxon>
        <taxon>Bacillati</taxon>
        <taxon>Bacillota</taxon>
        <taxon>Bacilli</taxon>
        <taxon>Lactobacillales</taxon>
        <taxon>Chungangia</taxon>
    </lineage>
</organism>
<reference evidence="12" key="1">
    <citation type="journal article" date="2019" name="Int. J. Syst. Evol. Microbiol.">
        <title>The Global Catalogue of Microorganisms (GCM) 10K type strain sequencing project: providing services to taxonomists for standard genome sequencing and annotation.</title>
        <authorList>
            <consortium name="The Broad Institute Genomics Platform"/>
            <consortium name="The Broad Institute Genome Sequencing Center for Infectious Disease"/>
            <person name="Wu L."/>
            <person name="Ma J."/>
        </authorList>
    </citation>
    <scope>NUCLEOTIDE SEQUENCE [LARGE SCALE GENOMIC DNA]</scope>
    <source>
        <strain evidence="12">CCUG 59778</strain>
    </source>
</reference>
<evidence type="ECO:0000256" key="3">
    <source>
        <dbReference type="ARBA" id="ARBA00022679"/>
    </source>
</evidence>
<evidence type="ECO:0000259" key="9">
    <source>
        <dbReference type="Pfam" id="PF04552"/>
    </source>
</evidence>
<dbReference type="NCBIfam" id="TIGR02395">
    <property type="entry name" value="rpoN_sigma"/>
    <property type="match status" value="1"/>
</dbReference>
<gene>
    <name evidence="11" type="primary">rpoN</name>
    <name evidence="11" type="ORF">ACFOZY_13735</name>
</gene>
<proteinExistence type="inferred from homology"/>
<name>A0ABV8X866_9LACT</name>
<dbReference type="EMBL" id="JBHSEC010000020">
    <property type="protein sequence ID" value="MFC4411483.1"/>
    <property type="molecule type" value="Genomic_DNA"/>
</dbReference>
<dbReference type="PANTHER" id="PTHR32248">
    <property type="entry name" value="RNA POLYMERASE SIGMA-54 FACTOR"/>
    <property type="match status" value="1"/>
</dbReference>
<keyword evidence="5" id="KW-0805">Transcription regulation</keyword>
<evidence type="ECO:0000256" key="4">
    <source>
        <dbReference type="ARBA" id="ARBA00022695"/>
    </source>
</evidence>
<evidence type="ECO:0000259" key="10">
    <source>
        <dbReference type="Pfam" id="PF04963"/>
    </source>
</evidence>
<evidence type="ECO:0000256" key="2">
    <source>
        <dbReference type="ARBA" id="ARBA00022478"/>
    </source>
</evidence>
<dbReference type="PANTHER" id="PTHR32248:SF4">
    <property type="entry name" value="RNA POLYMERASE SIGMA-54 FACTOR"/>
    <property type="match status" value="1"/>
</dbReference>
<dbReference type="Gene3D" id="1.10.10.60">
    <property type="entry name" value="Homeodomain-like"/>
    <property type="match status" value="1"/>
</dbReference>
<keyword evidence="2" id="KW-0240">DNA-directed RNA polymerase</keyword>
<sequence>MNATLKQSATMSQRLKLSRTMKQSLELLQYSTEELHTFLKERMEEIPFLKVNFYESSFPHLTIDSVPNKLTGRQVLHRNIRDQLMNEPIQSEVKKAIHWLVDDIEEDGLLRSGLEYYAKLIGTKNSVVAEAIQYIQTCEPAGIGATSLAESLLIQAKRAGLSQTVIDILSEYFDAFSSRKWREIERESGYSTKEIQEAAVQIGQLNMYPLVHLLGQSTQYVRPDADITGGEIRFFKHAFPEIGISHEYIQALPSDDATVKQYVIERTADIQQIRTQLVERKSTIKLIIRKITEKQSSFFKNGFPAIVPMTMTDIGKELNLHESTVSRAIREKYIHTPYGTIPLRNFFSQSATTKELVEVSPNHVKEKIKGYIHVEDKKKPLSDQKIAELLMMDGIPLSRRVIAKYREQLKIPASSYRKRLT</sequence>
<evidence type="ECO:0000313" key="12">
    <source>
        <dbReference type="Proteomes" id="UP001595817"/>
    </source>
</evidence>
<dbReference type="PIRSF" id="PIRSF000774">
    <property type="entry name" value="RpoN"/>
    <property type="match status" value="1"/>
</dbReference>
<dbReference type="InterPro" id="IPR038709">
    <property type="entry name" value="RpoN_core-bd_sf"/>
</dbReference>
<comment type="caution">
    <text evidence="11">The sequence shown here is derived from an EMBL/GenBank/DDBJ whole genome shotgun (WGS) entry which is preliminary data.</text>
</comment>
<keyword evidence="3" id="KW-0808">Transferase</keyword>
<dbReference type="InterPro" id="IPR007046">
    <property type="entry name" value="RNA_pol_sigma_54_core-bd"/>
</dbReference>
<evidence type="ECO:0000256" key="6">
    <source>
        <dbReference type="ARBA" id="ARBA00023082"/>
    </source>
</evidence>
<dbReference type="PRINTS" id="PR00045">
    <property type="entry name" value="SIGMA54FCT"/>
</dbReference>
<dbReference type="Gene3D" id="1.10.10.1330">
    <property type="entry name" value="RNA polymerase sigma-54 factor, core-binding domain"/>
    <property type="match status" value="1"/>
</dbReference>
<keyword evidence="7" id="KW-0238">DNA-binding</keyword>
<feature type="domain" description="RNA polymerase sigma factor 54 DNA-binding" evidence="9">
    <location>
        <begin position="261"/>
        <end position="419"/>
    </location>
</feature>
<keyword evidence="8" id="KW-0804">Transcription</keyword>
<keyword evidence="6" id="KW-0731">Sigma factor</keyword>
<evidence type="ECO:0000256" key="7">
    <source>
        <dbReference type="ARBA" id="ARBA00023125"/>
    </source>
</evidence>
<dbReference type="Pfam" id="PF04963">
    <property type="entry name" value="Sigma54_CBD"/>
    <property type="match status" value="1"/>
</dbReference>
<accession>A0ABV8X866</accession>
<keyword evidence="12" id="KW-1185">Reference proteome</keyword>
<dbReference type="RefSeq" id="WP_378156481.1">
    <property type="nucleotide sequence ID" value="NZ_JBHSEC010000020.1"/>
</dbReference>
<evidence type="ECO:0000313" key="11">
    <source>
        <dbReference type="EMBL" id="MFC4411483.1"/>
    </source>
</evidence>
<dbReference type="InterPro" id="IPR000394">
    <property type="entry name" value="RNA_pol_sigma_54"/>
</dbReference>
<dbReference type="Proteomes" id="UP001595817">
    <property type="component" value="Unassembled WGS sequence"/>
</dbReference>
<keyword evidence="4" id="KW-0548">Nucleotidyltransferase</keyword>
<dbReference type="InterPro" id="IPR007634">
    <property type="entry name" value="RNA_pol_sigma_54_DNA-bd"/>
</dbReference>
<dbReference type="PROSITE" id="PS50044">
    <property type="entry name" value="SIGMA54_3"/>
    <property type="match status" value="1"/>
</dbReference>